<dbReference type="InterPro" id="IPR040379">
    <property type="entry name" value="WDR19/dyf-2"/>
</dbReference>
<evidence type="ECO:0000256" key="3">
    <source>
        <dbReference type="ARBA" id="ARBA00022737"/>
    </source>
</evidence>
<dbReference type="SUPFAM" id="SSF50978">
    <property type="entry name" value="WD40 repeat-like"/>
    <property type="match status" value="2"/>
</dbReference>
<feature type="region of interest" description="Disordered" evidence="8">
    <location>
        <begin position="1349"/>
        <end position="1368"/>
    </location>
</feature>
<sequence length="1368" mass="150876">MKKLFGVGPDLLGDGKVLFEWSPKGNFLAAAGSKRKVNIFDRNGRLYDEVHFPPAEYPNPDGRACAAAQMQWDPAGEQLAILPAGNTHVFIWLAGNKEVQKIESEFKTQEFSCMAWSRNGMYLGVATVKGNVMMYNARERKKTPLVGKHTKKIVAAAWNKDNIMALAGQDKTVTLTDGVTGDTLKTFHLKDVPMDLCVSDKKEDGYSRREENTYSLNINRKTLYIMQCTAEGDRPLELAFLDTYGPIMKHSWFGDGYILLGYKNGYVAVVSSHSREISEEVHSGKYLDTLSDVTYCASLGRVAMAGANCVRVLDANADYNEIKGDAVDLDANQAIEKVGWTKDGQVLTVGTHNGYMHSFLASLPMVYDFHGTRVLYLTSLLEMTLLDVSRRQTVARIELENEPAFCGLGPSHAAVGMNNQAAFYSLGDKVGKVVQRREYLGTITAIKLNETQAAVLTGGHVVVHPINVEPGRAPDELDVVIPGPGQPANITCVALTPTFVITGSRTGTLSYYLSPDVTPVNEFRHDDGGIARLFPQATGARLVFEDDKGALHLFNPVNDHVVPVPYTGRAETVMWDTSDANVMVIGDGTALHSFLYVPVSLTGPQVQAIGKQAVPATHTPLTVCNGVVGCRLKSGAMDNVTLESHKMLQPGDAVARAAPAKRFTAALKLYKLRDAVECAKQLRQVETWRTLALAALDVLDIDTAINAYREIGDASMVLSLERVRQHEDRNLLSAHIMVLLEKDYGQAQELFLRSSVPRAALEMRMDLKHWTDALKLAEQLDPDAIATICKEHGAMLEMTGEYSNAKSHYQQALDALAVSVGPPQPDLEAACKAGIARTTLQLGDLRQGRQLAMQLNSQTLFKECALILEGLQQLTEAAEMYERAGQFERAASIYIQTKNFSAAAPLMARISSSKLQLQFAKAKEAEGRWQEAAAAYEAAGDMDAVVRLCLERLGQPQRAYAIVRKTQSVEAANQLSRFCLQSQDFGGAVEFLLMAGQMDQAFDIAMGHNEMDTFARIVAASAKPVDYQRIAQYYESRGEYDKAADMWSKCDQAPRAVQLYLKVGTNPALEKAVQVVEQTRSHQLGVLVLDYVNEEKDGTTRDEFRFKLNIAMGQFAEAARDALEMARFEQEEGNYRVAHDKLFGTVKQLEALNTKPPGELLRALMLLHSYTLVKSLIAINDHTTAARMLVRVARNISKFPKHIVPILTSTVIECHRANLKKTAFEYASMLMRPEYRDQVAVKYKKKIELMVRKPEKDPEELEEPLADCPFCNMPGPETELQCISCQNILPFDLATGKRMVLSDWAECPGCKFPASASQFIRIISAEGRCPMCNDPVDLAHVRKVTDPLTKIKQQQAQQTSNASGGGAS</sequence>
<dbReference type="Gene3D" id="1.25.40.470">
    <property type="match status" value="2"/>
</dbReference>
<evidence type="ECO:0000259" key="10">
    <source>
        <dbReference type="Pfam" id="PF23389"/>
    </source>
</evidence>
<dbReference type="OrthoDB" id="10250638at2759"/>
<comment type="caution">
    <text evidence="12">The sequence shown here is derived from an EMBL/GenBank/DDBJ whole genome shotgun (WGS) entry which is preliminary data.</text>
</comment>
<feature type="domain" description="WDR19 WD40 repeat" evidence="9">
    <location>
        <begin position="374"/>
        <end position="645"/>
    </location>
</feature>
<keyword evidence="5" id="KW-0802">TPR repeat</keyword>
<dbReference type="Pfam" id="PF24762">
    <property type="entry name" value="TPR_IF140-IFT172"/>
    <property type="match status" value="1"/>
</dbReference>
<evidence type="ECO:0000256" key="7">
    <source>
        <dbReference type="ARBA" id="ARBA00023273"/>
    </source>
</evidence>
<evidence type="ECO:0000259" key="9">
    <source>
        <dbReference type="Pfam" id="PF15911"/>
    </source>
</evidence>
<dbReference type="GO" id="GO:0030991">
    <property type="term" value="C:intraciliary transport particle A"/>
    <property type="evidence" value="ECO:0007669"/>
    <property type="project" value="TreeGrafter"/>
</dbReference>
<accession>A0A836B0J5</accession>
<evidence type="ECO:0000256" key="1">
    <source>
        <dbReference type="ARBA" id="ARBA00004138"/>
    </source>
</evidence>
<dbReference type="GO" id="GO:0008104">
    <property type="term" value="P:intracellular protein localization"/>
    <property type="evidence" value="ECO:0007669"/>
    <property type="project" value="UniProtKB-ARBA"/>
</dbReference>
<dbReference type="InterPro" id="IPR036322">
    <property type="entry name" value="WD40_repeat_dom_sf"/>
</dbReference>
<dbReference type="SMART" id="SM00320">
    <property type="entry name" value="WD40"/>
    <property type="match status" value="4"/>
</dbReference>
<keyword evidence="2" id="KW-0853">WD repeat</keyword>
<reference evidence="12" key="1">
    <citation type="journal article" date="2020" name="bioRxiv">
        <title>Comparative genomics of Chlamydomonas.</title>
        <authorList>
            <person name="Craig R.J."/>
            <person name="Hasan A.R."/>
            <person name="Ness R.W."/>
            <person name="Keightley P.D."/>
        </authorList>
    </citation>
    <scope>NUCLEOTIDE SEQUENCE</scope>
    <source>
        <strain evidence="12">SAG 7.73</strain>
    </source>
</reference>
<dbReference type="GO" id="GO:0035721">
    <property type="term" value="P:intraciliary retrograde transport"/>
    <property type="evidence" value="ECO:0007669"/>
    <property type="project" value="InterPro"/>
</dbReference>
<dbReference type="Pfam" id="PF15911">
    <property type="entry name" value="Beta-prop_WDR19_2nd"/>
    <property type="match status" value="1"/>
</dbReference>
<keyword evidence="6" id="KW-0969">Cilium</keyword>
<organism evidence="12 13">
    <name type="scientific">Chlamydomonas incerta</name>
    <dbReference type="NCBI Taxonomy" id="51695"/>
    <lineage>
        <taxon>Eukaryota</taxon>
        <taxon>Viridiplantae</taxon>
        <taxon>Chlorophyta</taxon>
        <taxon>core chlorophytes</taxon>
        <taxon>Chlorophyceae</taxon>
        <taxon>CS clade</taxon>
        <taxon>Chlamydomonadales</taxon>
        <taxon>Chlamydomonadaceae</taxon>
        <taxon>Chlamydomonas</taxon>
    </lineage>
</organism>
<keyword evidence="4" id="KW-0970">Cilium biogenesis/degradation</keyword>
<evidence type="ECO:0000256" key="6">
    <source>
        <dbReference type="ARBA" id="ARBA00023069"/>
    </source>
</evidence>
<evidence type="ECO:0000256" key="5">
    <source>
        <dbReference type="ARBA" id="ARBA00022803"/>
    </source>
</evidence>
<dbReference type="GO" id="GO:0060271">
    <property type="term" value="P:cilium assembly"/>
    <property type="evidence" value="ECO:0007669"/>
    <property type="project" value="TreeGrafter"/>
</dbReference>
<name>A0A836B0J5_CHLIN</name>
<dbReference type="EMBL" id="JAEHOC010000003">
    <property type="protein sequence ID" value="KAG2443783.1"/>
    <property type="molecule type" value="Genomic_DNA"/>
</dbReference>
<evidence type="ECO:0000256" key="4">
    <source>
        <dbReference type="ARBA" id="ARBA00022794"/>
    </source>
</evidence>
<keyword evidence="7" id="KW-0966">Cell projection</keyword>
<evidence type="ECO:0000256" key="2">
    <source>
        <dbReference type="ARBA" id="ARBA00022574"/>
    </source>
</evidence>
<evidence type="ECO:0000313" key="13">
    <source>
        <dbReference type="Proteomes" id="UP000650467"/>
    </source>
</evidence>
<dbReference type="InterPro" id="IPR056168">
    <property type="entry name" value="TPR_IF140/IFT172/WDR19"/>
</dbReference>
<dbReference type="Gene3D" id="2.130.10.10">
    <property type="entry name" value="YVTN repeat-like/Quinoprotein amine dehydrogenase"/>
    <property type="match status" value="2"/>
</dbReference>
<dbReference type="Pfam" id="PF23389">
    <property type="entry name" value="Beta-prop_WDR19_1st"/>
    <property type="match status" value="1"/>
</dbReference>
<evidence type="ECO:0000313" key="12">
    <source>
        <dbReference type="EMBL" id="KAG2443783.1"/>
    </source>
</evidence>
<dbReference type="InterPro" id="IPR015943">
    <property type="entry name" value="WD40/YVTN_repeat-like_dom_sf"/>
</dbReference>
<dbReference type="Proteomes" id="UP000650467">
    <property type="component" value="Unassembled WGS sequence"/>
</dbReference>
<gene>
    <name evidence="12" type="ORF">HXX76_002127</name>
</gene>
<evidence type="ECO:0000256" key="8">
    <source>
        <dbReference type="SAM" id="MobiDB-lite"/>
    </source>
</evidence>
<feature type="domain" description="WDR19 first beta-propeller" evidence="10">
    <location>
        <begin position="17"/>
        <end position="354"/>
    </location>
</feature>
<keyword evidence="13" id="KW-1185">Reference proteome</keyword>
<dbReference type="PANTHER" id="PTHR14920">
    <property type="entry name" value="OSMOTIC AVOIDANCE ABNORMAL PROTEIN 1/WD REPEAT MEMBRANE PROTEIN"/>
    <property type="match status" value="1"/>
</dbReference>
<dbReference type="GO" id="GO:0005929">
    <property type="term" value="C:cilium"/>
    <property type="evidence" value="ECO:0007669"/>
    <property type="project" value="UniProtKB-SubCell"/>
</dbReference>
<dbReference type="InterPro" id="IPR039468">
    <property type="entry name" value="WDR19_WD40_rpt"/>
</dbReference>
<dbReference type="InterPro" id="IPR001680">
    <property type="entry name" value="WD40_rpt"/>
</dbReference>
<evidence type="ECO:0000259" key="11">
    <source>
        <dbReference type="Pfam" id="PF24762"/>
    </source>
</evidence>
<dbReference type="FunFam" id="1.25.40.470:FF:000009">
    <property type="entry name" value="WD repeat-containing protein 19 isoform X1"/>
    <property type="match status" value="1"/>
</dbReference>
<feature type="compositionally biased region" description="Polar residues" evidence="8">
    <location>
        <begin position="1351"/>
        <end position="1362"/>
    </location>
</feature>
<keyword evidence="3" id="KW-0677">Repeat</keyword>
<evidence type="ECO:0008006" key="14">
    <source>
        <dbReference type="Google" id="ProtNLM"/>
    </source>
</evidence>
<dbReference type="PANTHER" id="PTHR14920:SF0">
    <property type="entry name" value="WD REPEAT DOMAIN 19"/>
    <property type="match status" value="1"/>
</dbReference>
<feature type="domain" description="IF140/IFT172/WDR19 TPR" evidence="11">
    <location>
        <begin position="673"/>
        <end position="1065"/>
    </location>
</feature>
<dbReference type="InterPro" id="IPR057855">
    <property type="entry name" value="Beta-prop_WDR19_1st"/>
</dbReference>
<proteinExistence type="predicted"/>
<dbReference type="FunFam" id="1.25.40.470:FF:000059">
    <property type="entry name" value="Intraflagellar transport protein 144"/>
    <property type="match status" value="1"/>
</dbReference>
<protein>
    <recommendedName>
        <fullName evidence="14">Flagellar associated protein</fullName>
    </recommendedName>
</protein>
<comment type="subcellular location">
    <subcellularLocation>
        <location evidence="1">Cell projection</location>
        <location evidence="1">Cilium</location>
    </subcellularLocation>
</comment>